<organism evidence="8 9">
    <name type="scientific">Pisum sativum</name>
    <name type="common">Garden pea</name>
    <name type="synonym">Lathyrus oleraceus</name>
    <dbReference type="NCBI Taxonomy" id="3888"/>
    <lineage>
        <taxon>Eukaryota</taxon>
        <taxon>Viridiplantae</taxon>
        <taxon>Streptophyta</taxon>
        <taxon>Embryophyta</taxon>
        <taxon>Tracheophyta</taxon>
        <taxon>Spermatophyta</taxon>
        <taxon>Magnoliopsida</taxon>
        <taxon>eudicotyledons</taxon>
        <taxon>Gunneridae</taxon>
        <taxon>Pentapetalae</taxon>
        <taxon>rosids</taxon>
        <taxon>fabids</taxon>
        <taxon>Fabales</taxon>
        <taxon>Fabaceae</taxon>
        <taxon>Papilionoideae</taxon>
        <taxon>50 kb inversion clade</taxon>
        <taxon>NPAAA clade</taxon>
        <taxon>Hologalegina</taxon>
        <taxon>IRL clade</taxon>
        <taxon>Fabeae</taxon>
        <taxon>Lathyrus</taxon>
    </lineage>
</organism>
<dbReference type="GO" id="GO:0005794">
    <property type="term" value="C:Golgi apparatus"/>
    <property type="evidence" value="ECO:0007669"/>
    <property type="project" value="TreeGrafter"/>
</dbReference>
<dbReference type="AlphaFoldDB" id="A0A9D4WC19"/>
<feature type="transmembrane region" description="Helical" evidence="7">
    <location>
        <begin position="58"/>
        <end position="89"/>
    </location>
</feature>
<evidence type="ECO:0000256" key="7">
    <source>
        <dbReference type="RuleBase" id="RU363107"/>
    </source>
</evidence>
<keyword evidence="6 7" id="KW-0472">Membrane</keyword>
<evidence type="ECO:0000256" key="3">
    <source>
        <dbReference type="ARBA" id="ARBA00006483"/>
    </source>
</evidence>
<dbReference type="EMBL" id="JAMSHJ010000006">
    <property type="protein sequence ID" value="KAI5397846.1"/>
    <property type="molecule type" value="Genomic_DNA"/>
</dbReference>
<dbReference type="Gramene" id="PSAT_LOCUS26905_t1">
    <property type="protein sequence ID" value="CAL5208187.1"/>
    <property type="gene ID" value="PSAT_LOCUS26905"/>
</dbReference>
<gene>
    <name evidence="8" type="ORF">KIW84_063603</name>
</gene>
<evidence type="ECO:0000256" key="6">
    <source>
        <dbReference type="ARBA" id="ARBA00023136"/>
    </source>
</evidence>
<comment type="similarity">
    <text evidence="3 7">Belongs to the PRA1 family.</text>
</comment>
<proteinExistence type="inferred from homology"/>
<evidence type="ECO:0000256" key="5">
    <source>
        <dbReference type="ARBA" id="ARBA00022989"/>
    </source>
</evidence>
<keyword evidence="5 7" id="KW-1133">Transmembrane helix</keyword>
<dbReference type="Gramene" id="Psat06G0360300-T1">
    <property type="protein sequence ID" value="KAI5397846.1"/>
    <property type="gene ID" value="KIW84_063603"/>
</dbReference>
<dbReference type="GO" id="GO:0005783">
    <property type="term" value="C:endoplasmic reticulum"/>
    <property type="evidence" value="ECO:0007669"/>
    <property type="project" value="EnsemblPlants"/>
</dbReference>
<evidence type="ECO:0000313" key="8">
    <source>
        <dbReference type="EMBL" id="KAI5397846.1"/>
    </source>
</evidence>
<feature type="transmembrane region" description="Helical" evidence="7">
    <location>
        <begin position="109"/>
        <end position="142"/>
    </location>
</feature>
<dbReference type="PANTHER" id="PTHR19317:SF81">
    <property type="entry name" value="PRA1 FAMILY PROTEIN D"/>
    <property type="match status" value="1"/>
</dbReference>
<evidence type="ECO:0000256" key="1">
    <source>
        <dbReference type="ARBA" id="ARBA00002501"/>
    </source>
</evidence>
<dbReference type="Pfam" id="PF03208">
    <property type="entry name" value="PRA1"/>
    <property type="match status" value="1"/>
</dbReference>
<keyword evidence="9" id="KW-1185">Reference proteome</keyword>
<sequence length="177" mass="19430">MSETLSNFKEATLSIMSTRHSWTEFLSLSSLSLPSSLSETTTRIGINLTRFLFNYSSILLFILLLTLVYHPLAIILLLIAFSGWYFLFFSRDSSEPFLLFNLVSLDERVVVAALSVFSFVAIAVTGVWWNVVTAVVAAAAVVCLHGALRRTDEGGLDDYESPYGPMLSDGAGPYSAV</sequence>
<accession>A0A9D4WC19</accession>
<dbReference type="OrthoDB" id="63113at2759"/>
<comment type="subcellular location">
    <subcellularLocation>
        <location evidence="2">Endomembrane system</location>
        <topology evidence="2">Multi-pass membrane protein</topology>
    </subcellularLocation>
    <subcellularLocation>
        <location evidence="7">Membrane</location>
        <topology evidence="7">Multi-pass membrane protein</topology>
    </subcellularLocation>
</comment>
<dbReference type="Proteomes" id="UP001058974">
    <property type="component" value="Chromosome 6"/>
</dbReference>
<evidence type="ECO:0000256" key="2">
    <source>
        <dbReference type="ARBA" id="ARBA00004127"/>
    </source>
</evidence>
<comment type="caution">
    <text evidence="8">The sequence shown here is derived from an EMBL/GenBank/DDBJ whole genome shotgun (WGS) entry which is preliminary data.</text>
</comment>
<dbReference type="InterPro" id="IPR004895">
    <property type="entry name" value="Prenylated_rab_accept_PRA1"/>
</dbReference>
<evidence type="ECO:0000256" key="4">
    <source>
        <dbReference type="ARBA" id="ARBA00022692"/>
    </source>
</evidence>
<reference evidence="8 9" key="1">
    <citation type="journal article" date="2022" name="Nat. Genet.">
        <title>Improved pea reference genome and pan-genome highlight genomic features and evolutionary characteristics.</title>
        <authorList>
            <person name="Yang T."/>
            <person name="Liu R."/>
            <person name="Luo Y."/>
            <person name="Hu S."/>
            <person name="Wang D."/>
            <person name="Wang C."/>
            <person name="Pandey M.K."/>
            <person name="Ge S."/>
            <person name="Xu Q."/>
            <person name="Li N."/>
            <person name="Li G."/>
            <person name="Huang Y."/>
            <person name="Saxena R.K."/>
            <person name="Ji Y."/>
            <person name="Li M."/>
            <person name="Yan X."/>
            <person name="He Y."/>
            <person name="Liu Y."/>
            <person name="Wang X."/>
            <person name="Xiang C."/>
            <person name="Varshney R.K."/>
            <person name="Ding H."/>
            <person name="Gao S."/>
            <person name="Zong X."/>
        </authorList>
    </citation>
    <scope>NUCLEOTIDE SEQUENCE [LARGE SCALE GENOMIC DNA]</scope>
    <source>
        <strain evidence="8 9">cv. Zhongwan 6</strain>
    </source>
</reference>
<protein>
    <recommendedName>
        <fullName evidence="7">PRA1 family protein</fullName>
    </recommendedName>
</protein>
<keyword evidence="7" id="KW-0813">Transport</keyword>
<keyword evidence="4 7" id="KW-0812">Transmembrane</keyword>
<dbReference type="GO" id="GO:0016192">
    <property type="term" value="P:vesicle-mediated transport"/>
    <property type="evidence" value="ECO:0007669"/>
    <property type="project" value="EnsemblPlants"/>
</dbReference>
<comment type="function">
    <text evidence="1 7">May be involved in both secretory and endocytic intracellular trafficking in the endosomal/prevacuolar compartments.</text>
</comment>
<dbReference type="GO" id="GO:0016020">
    <property type="term" value="C:membrane"/>
    <property type="evidence" value="ECO:0007669"/>
    <property type="project" value="UniProtKB-SubCell"/>
</dbReference>
<evidence type="ECO:0000313" key="9">
    <source>
        <dbReference type="Proteomes" id="UP001058974"/>
    </source>
</evidence>
<dbReference type="PANTHER" id="PTHR19317">
    <property type="entry name" value="PRENYLATED RAB ACCEPTOR 1-RELATED"/>
    <property type="match status" value="1"/>
</dbReference>
<name>A0A9D4WC19_PEA</name>